<dbReference type="OrthoDB" id="7676799at2759"/>
<proteinExistence type="inferred from homology"/>
<dbReference type="KEGG" id="hro:HELRODRAFT_136797"/>
<dbReference type="AlphaFoldDB" id="T1EIG0"/>
<organism evidence="3 4">
    <name type="scientific">Helobdella robusta</name>
    <name type="common">Californian leech</name>
    <dbReference type="NCBI Taxonomy" id="6412"/>
    <lineage>
        <taxon>Eukaryota</taxon>
        <taxon>Metazoa</taxon>
        <taxon>Spiralia</taxon>
        <taxon>Lophotrochozoa</taxon>
        <taxon>Annelida</taxon>
        <taxon>Clitellata</taxon>
        <taxon>Hirudinea</taxon>
        <taxon>Rhynchobdellida</taxon>
        <taxon>Glossiphoniidae</taxon>
        <taxon>Helobdella</taxon>
    </lineage>
</organism>
<dbReference type="PANTHER" id="PTHR23401:SF0">
    <property type="entry name" value="CYCLIN-DEPENDENT KINASE 5 ACTIVATOR"/>
    <property type="match status" value="1"/>
</dbReference>
<dbReference type="STRING" id="6412.T1EIG0"/>
<evidence type="ECO:0000313" key="3">
    <source>
        <dbReference type="EnsemblMetazoa" id="HelroP136797"/>
    </source>
</evidence>
<dbReference type="EnsemblMetazoa" id="HelroT136797">
    <property type="protein sequence ID" value="HelroP136797"/>
    <property type="gene ID" value="HelroG136797"/>
</dbReference>
<dbReference type="InParanoid" id="T1EIG0"/>
<evidence type="ECO:0000256" key="1">
    <source>
        <dbReference type="ARBA" id="ARBA00010175"/>
    </source>
</evidence>
<dbReference type="InterPro" id="IPR004944">
    <property type="entry name" value="CDK5_activator"/>
</dbReference>
<dbReference type="InterPro" id="IPR036915">
    <property type="entry name" value="Cyclin-like_sf"/>
</dbReference>
<dbReference type="GO" id="GO:0016533">
    <property type="term" value="C:protein kinase 5 complex"/>
    <property type="evidence" value="ECO:0007669"/>
    <property type="project" value="InterPro"/>
</dbReference>
<dbReference type="PANTHER" id="PTHR23401">
    <property type="entry name" value="CYCLIN DEPENDANT KINASE-5 ACTIVATOR"/>
    <property type="match status" value="1"/>
</dbReference>
<sequence>TSSELLSCLGEFLLRRCNRLRHFQTTECVAWIRSVDRALLASGWQDVPFINPANVVFLYMLVRNSVDASIVTVDELRSTVLACLYLAYSYMGNEISYPLKPFLAIARIDSDRRGRFWYRCVKVADDSSWRMLRLNSDPAYFARLFRDLKSFS</sequence>
<dbReference type="CTD" id="20196360"/>
<dbReference type="Pfam" id="PF03261">
    <property type="entry name" value="CDK5_activator"/>
    <property type="match status" value="1"/>
</dbReference>
<evidence type="ECO:0000313" key="2">
    <source>
        <dbReference type="EMBL" id="ESO05068.1"/>
    </source>
</evidence>
<reference evidence="3" key="3">
    <citation type="submission" date="2015-06" db="UniProtKB">
        <authorList>
            <consortium name="EnsemblMetazoa"/>
        </authorList>
    </citation>
    <scope>IDENTIFICATION</scope>
</reference>
<dbReference type="Gene3D" id="1.10.472.10">
    <property type="entry name" value="Cyclin-like"/>
    <property type="match status" value="1"/>
</dbReference>
<name>T1EIG0_HELRO</name>
<dbReference type="RefSeq" id="XP_009017001.1">
    <property type="nucleotide sequence ID" value="XM_009018753.1"/>
</dbReference>
<dbReference type="Proteomes" id="UP000015101">
    <property type="component" value="Unassembled WGS sequence"/>
</dbReference>
<dbReference type="EMBL" id="AMQM01004032">
    <property type="status" value="NOT_ANNOTATED_CDS"/>
    <property type="molecule type" value="Genomic_DNA"/>
</dbReference>
<dbReference type="GeneID" id="20196360"/>
<accession>T1EIG0</accession>
<keyword evidence="4" id="KW-1185">Reference proteome</keyword>
<dbReference type="SUPFAM" id="SSF47954">
    <property type="entry name" value="Cyclin-like"/>
    <property type="match status" value="1"/>
</dbReference>
<comment type="similarity">
    <text evidence="1">Belongs to the cyclin-dependent kinase 5 activator family.</text>
</comment>
<reference evidence="2 4" key="2">
    <citation type="journal article" date="2013" name="Nature">
        <title>Insights into bilaterian evolution from three spiralian genomes.</title>
        <authorList>
            <person name="Simakov O."/>
            <person name="Marletaz F."/>
            <person name="Cho S.J."/>
            <person name="Edsinger-Gonzales E."/>
            <person name="Havlak P."/>
            <person name="Hellsten U."/>
            <person name="Kuo D.H."/>
            <person name="Larsson T."/>
            <person name="Lv J."/>
            <person name="Arendt D."/>
            <person name="Savage R."/>
            <person name="Osoegawa K."/>
            <person name="de Jong P."/>
            <person name="Grimwood J."/>
            <person name="Chapman J.A."/>
            <person name="Shapiro H."/>
            <person name="Aerts A."/>
            <person name="Otillar R.P."/>
            <person name="Terry A.Y."/>
            <person name="Boore J.L."/>
            <person name="Grigoriev I.V."/>
            <person name="Lindberg D.R."/>
            <person name="Seaver E.C."/>
            <person name="Weisblat D.A."/>
            <person name="Putnam N.H."/>
            <person name="Rokhsar D.S."/>
        </authorList>
    </citation>
    <scope>NUCLEOTIDE SEQUENCE</scope>
</reference>
<dbReference type="EMBL" id="KB096411">
    <property type="protein sequence ID" value="ESO05068.1"/>
    <property type="molecule type" value="Genomic_DNA"/>
</dbReference>
<dbReference type="OMA" id="HRKHANI"/>
<dbReference type="GO" id="GO:0061575">
    <property type="term" value="F:cyclin-dependent protein serine/threonine kinase activator activity"/>
    <property type="evidence" value="ECO:0007669"/>
    <property type="project" value="InterPro"/>
</dbReference>
<evidence type="ECO:0008006" key="5">
    <source>
        <dbReference type="Google" id="ProtNLM"/>
    </source>
</evidence>
<evidence type="ECO:0000313" key="4">
    <source>
        <dbReference type="Proteomes" id="UP000015101"/>
    </source>
</evidence>
<dbReference type="eggNOG" id="KOG3932">
    <property type="taxonomic scope" value="Eukaryota"/>
</dbReference>
<gene>
    <name evidence="3" type="primary">20196360</name>
    <name evidence="2" type="ORF">HELRODRAFT_136797</name>
</gene>
<dbReference type="HOGENOM" id="CLU_034132_4_1_1"/>
<reference evidence="4" key="1">
    <citation type="submission" date="2012-12" db="EMBL/GenBank/DDBJ databases">
        <authorList>
            <person name="Hellsten U."/>
            <person name="Grimwood J."/>
            <person name="Chapman J.A."/>
            <person name="Shapiro H."/>
            <person name="Aerts A."/>
            <person name="Otillar R.P."/>
            <person name="Terry A.Y."/>
            <person name="Boore J.L."/>
            <person name="Simakov O."/>
            <person name="Marletaz F."/>
            <person name="Cho S.-J."/>
            <person name="Edsinger-Gonzales E."/>
            <person name="Havlak P."/>
            <person name="Kuo D.-H."/>
            <person name="Larsson T."/>
            <person name="Lv J."/>
            <person name="Arendt D."/>
            <person name="Savage R."/>
            <person name="Osoegawa K."/>
            <person name="de Jong P."/>
            <person name="Lindberg D.R."/>
            <person name="Seaver E.C."/>
            <person name="Weisblat D.A."/>
            <person name="Putnam N.H."/>
            <person name="Grigoriev I.V."/>
            <person name="Rokhsar D.S."/>
        </authorList>
    </citation>
    <scope>NUCLEOTIDE SEQUENCE</scope>
</reference>
<protein>
    <recommendedName>
        <fullName evidence="5">Cyclin-dependent kinase 5 activator</fullName>
    </recommendedName>
</protein>